<dbReference type="PANTHER" id="PTHR37811:SF2">
    <property type="entry name" value="ABM DOMAIN-CONTAINING PROTEIN"/>
    <property type="match status" value="1"/>
</dbReference>
<comment type="caution">
    <text evidence="2">The sequence shown here is derived from an EMBL/GenBank/DDBJ whole genome shotgun (WGS) entry which is preliminary data.</text>
</comment>
<dbReference type="EMBL" id="QBKP01000006">
    <property type="protein sequence ID" value="PTX49994.1"/>
    <property type="molecule type" value="Genomic_DNA"/>
</dbReference>
<dbReference type="InterPro" id="IPR007138">
    <property type="entry name" value="ABM_dom"/>
</dbReference>
<dbReference type="PROSITE" id="PS51725">
    <property type="entry name" value="ABM"/>
    <property type="match status" value="1"/>
</dbReference>
<evidence type="ECO:0000313" key="2">
    <source>
        <dbReference type="EMBL" id="PTX49994.1"/>
    </source>
</evidence>
<protein>
    <submittedName>
        <fullName evidence="2">Heme-degrading monooxygenase HmoA</fullName>
    </submittedName>
</protein>
<dbReference type="Proteomes" id="UP000244224">
    <property type="component" value="Unassembled WGS sequence"/>
</dbReference>
<dbReference type="GO" id="GO:0004497">
    <property type="term" value="F:monooxygenase activity"/>
    <property type="evidence" value="ECO:0007669"/>
    <property type="project" value="UniProtKB-KW"/>
</dbReference>
<dbReference type="OrthoDB" id="9797060at2"/>
<keyword evidence="2" id="KW-0560">Oxidoreductase</keyword>
<evidence type="ECO:0000313" key="3">
    <source>
        <dbReference type="Proteomes" id="UP000244224"/>
    </source>
</evidence>
<gene>
    <name evidence="2" type="ORF">C8N34_106176</name>
</gene>
<dbReference type="RefSeq" id="WP_108128933.1">
    <property type="nucleotide sequence ID" value="NZ_QBKP01000006.1"/>
</dbReference>
<organism evidence="2 3">
    <name type="scientific">Gemmobacter caeni</name>
    <dbReference type="NCBI Taxonomy" id="589035"/>
    <lineage>
        <taxon>Bacteria</taxon>
        <taxon>Pseudomonadati</taxon>
        <taxon>Pseudomonadota</taxon>
        <taxon>Alphaproteobacteria</taxon>
        <taxon>Rhodobacterales</taxon>
        <taxon>Paracoccaceae</taxon>
        <taxon>Gemmobacter</taxon>
    </lineage>
</organism>
<sequence>MIAVLFEVIPAPGARDAYMARAADLRPLLDGIDGFLGVERFQSLSDPGKLLSLSFFRDEAAVQGWRETAEHRLAQQAGRSGLFTTYRLRVAEVRRDYGLHDRTEAPGSGKAVARNLRYW</sequence>
<dbReference type="InterPro" id="IPR052936">
    <property type="entry name" value="Jasmonate_Hydroxylase-like"/>
</dbReference>
<dbReference type="PANTHER" id="PTHR37811">
    <property type="entry name" value="BLL5343 PROTEIN"/>
    <property type="match status" value="1"/>
</dbReference>
<dbReference type="AlphaFoldDB" id="A0A2T6B1P7"/>
<keyword evidence="3" id="KW-1185">Reference proteome</keyword>
<reference evidence="2 3" key="1">
    <citation type="submission" date="2018-04" db="EMBL/GenBank/DDBJ databases">
        <title>Genomic Encyclopedia of Archaeal and Bacterial Type Strains, Phase II (KMG-II): from individual species to whole genera.</title>
        <authorList>
            <person name="Goeker M."/>
        </authorList>
    </citation>
    <scope>NUCLEOTIDE SEQUENCE [LARGE SCALE GENOMIC DNA]</scope>
    <source>
        <strain evidence="2 3">DSM 21823</strain>
    </source>
</reference>
<feature type="domain" description="ABM" evidence="1">
    <location>
        <begin position="2"/>
        <end position="90"/>
    </location>
</feature>
<name>A0A2T6B1P7_9RHOB</name>
<dbReference type="Gene3D" id="3.30.70.100">
    <property type="match status" value="1"/>
</dbReference>
<dbReference type="Pfam" id="PF03992">
    <property type="entry name" value="ABM"/>
    <property type="match status" value="1"/>
</dbReference>
<proteinExistence type="predicted"/>
<dbReference type="InterPro" id="IPR011008">
    <property type="entry name" value="Dimeric_a/b-barrel"/>
</dbReference>
<accession>A0A2T6B1P7</accession>
<evidence type="ECO:0000259" key="1">
    <source>
        <dbReference type="PROSITE" id="PS51725"/>
    </source>
</evidence>
<dbReference type="SUPFAM" id="SSF54909">
    <property type="entry name" value="Dimeric alpha+beta barrel"/>
    <property type="match status" value="1"/>
</dbReference>
<keyword evidence="2" id="KW-0503">Monooxygenase</keyword>